<dbReference type="EMBL" id="CP003600">
    <property type="protein sequence ID" value="AFY91846.1"/>
    <property type="molecule type" value="Genomic_DNA"/>
</dbReference>
<evidence type="ECO:0000256" key="1">
    <source>
        <dbReference type="SAM" id="MobiDB-lite"/>
    </source>
</evidence>
<dbReference type="RefSeq" id="WP_015158040.1">
    <property type="nucleotide sequence ID" value="NC_019697.1"/>
</dbReference>
<dbReference type="eggNOG" id="COG0715">
    <property type="taxonomic scope" value="Bacteria"/>
</dbReference>
<sequence length="471" mass="53277">MKRRQFLQYSTLAAASLTFAACNSQGSTHFNQPPANFGKLEKTDLQIGIVSSLDSLPLVVAKEKGMFKKYGLNVTLVKQPTWERVQQELHSGKLDAVQTLFAIPLWEYFSAEGVKSREKDKDTEKPRRRRNRREQDDDKEKSKSTANTVALMGLNINGNSISLSETAWKAGLRPRQAYNSLYEFQESYNKFFRELKQPPGFAIAHPAAMANYTTRYWLGTMGIDAERDLKFEVLSPNNITAGLDSGKLIGYATDELFNQQTLADKKAFTASIDRDVWHGHPEKILASLDTWLQANPVTAKAMMAAVLEACQYCDNPQHVAELAPVLGKSQYTDAGTNKNWQKILAGNYNYGGFDGKSGVVKVPDFQIFHFQATNYLQQPNHANFLWHSHAVWVLTQMVRWRQQQLTEYPKNADAVIKQLYPTAAYADIAKAFWLNLPKGQLKIEQPDMFIDRVAFDPNKAAEYLNGFELRA</sequence>
<reference evidence="3 4" key="1">
    <citation type="submission" date="2012-05" db="EMBL/GenBank/DDBJ databases">
        <title>Finished chromosome of genome of Chamaesiphon sp. PCC 6605.</title>
        <authorList>
            <consortium name="US DOE Joint Genome Institute"/>
            <person name="Gugger M."/>
            <person name="Coursin T."/>
            <person name="Rippka R."/>
            <person name="Tandeau De Marsac N."/>
            <person name="Huntemann M."/>
            <person name="Wei C.-L."/>
            <person name="Han J."/>
            <person name="Detter J.C."/>
            <person name="Han C."/>
            <person name="Tapia R."/>
            <person name="Chen A."/>
            <person name="Kyrpides N."/>
            <person name="Mavromatis K."/>
            <person name="Markowitz V."/>
            <person name="Szeto E."/>
            <person name="Ivanova N."/>
            <person name="Pagani I."/>
            <person name="Pati A."/>
            <person name="Goodwin L."/>
            <person name="Nordberg H.P."/>
            <person name="Cantor M.N."/>
            <person name="Hua S.X."/>
            <person name="Woyke T."/>
            <person name="Kerfeld C.A."/>
        </authorList>
    </citation>
    <scope>NUCLEOTIDE SEQUENCE [LARGE SCALE GENOMIC DNA]</scope>
    <source>
        <strain evidence="4">ATCC 27169 / PCC 6605</strain>
    </source>
</reference>
<feature type="signal peptide" evidence="2">
    <location>
        <begin position="1"/>
        <end position="20"/>
    </location>
</feature>
<dbReference type="SUPFAM" id="SSF53850">
    <property type="entry name" value="Periplasmic binding protein-like II"/>
    <property type="match status" value="2"/>
</dbReference>
<feature type="compositionally biased region" description="Basic and acidic residues" evidence="1">
    <location>
        <begin position="133"/>
        <end position="143"/>
    </location>
</feature>
<dbReference type="HOGENOM" id="CLU_037398_0_1_3"/>
<dbReference type="PANTHER" id="PTHR30024:SF43">
    <property type="entry name" value="BLL4572 PROTEIN"/>
    <property type="match status" value="1"/>
</dbReference>
<name>K9UBQ0_CHAP6</name>
<evidence type="ECO:0000313" key="3">
    <source>
        <dbReference type="EMBL" id="AFY91846.1"/>
    </source>
</evidence>
<evidence type="ECO:0000256" key="2">
    <source>
        <dbReference type="SAM" id="SignalP"/>
    </source>
</evidence>
<dbReference type="OrthoDB" id="416209at2"/>
<dbReference type="AlphaFoldDB" id="K9UBQ0"/>
<dbReference type="PROSITE" id="PS51257">
    <property type="entry name" value="PROKAR_LIPOPROTEIN"/>
    <property type="match status" value="1"/>
</dbReference>
<dbReference type="STRING" id="1173020.Cha6605_0563"/>
<feature type="chain" id="PRO_5003937113" description="ABC-type nitrate/sulfonate/bicarbonate transport system, periplasmic component" evidence="2">
    <location>
        <begin position="21"/>
        <end position="471"/>
    </location>
</feature>
<feature type="region of interest" description="Disordered" evidence="1">
    <location>
        <begin position="116"/>
        <end position="144"/>
    </location>
</feature>
<dbReference type="Proteomes" id="UP000010366">
    <property type="component" value="Chromosome"/>
</dbReference>
<proteinExistence type="predicted"/>
<dbReference type="Gene3D" id="3.40.190.10">
    <property type="entry name" value="Periplasmic binding protein-like II"/>
    <property type="match status" value="2"/>
</dbReference>
<dbReference type="KEGG" id="cmp:Cha6605_0563"/>
<protein>
    <recommendedName>
        <fullName evidence="5">ABC-type nitrate/sulfonate/bicarbonate transport system, periplasmic component</fullName>
    </recommendedName>
</protein>
<gene>
    <name evidence="3" type="ORF">Cha6605_0563</name>
</gene>
<dbReference type="PANTHER" id="PTHR30024">
    <property type="entry name" value="ALIPHATIC SULFONATES-BINDING PROTEIN-RELATED"/>
    <property type="match status" value="1"/>
</dbReference>
<feature type="compositionally biased region" description="Basic and acidic residues" evidence="1">
    <location>
        <begin position="116"/>
        <end position="125"/>
    </location>
</feature>
<evidence type="ECO:0008006" key="5">
    <source>
        <dbReference type="Google" id="ProtNLM"/>
    </source>
</evidence>
<dbReference type="Pfam" id="PF13379">
    <property type="entry name" value="NMT1_2"/>
    <property type="match status" value="2"/>
</dbReference>
<keyword evidence="4" id="KW-1185">Reference proteome</keyword>
<organism evidence="3 4">
    <name type="scientific">Chamaesiphon minutus (strain ATCC 27169 / PCC 6605)</name>
    <dbReference type="NCBI Taxonomy" id="1173020"/>
    <lineage>
        <taxon>Bacteria</taxon>
        <taxon>Bacillati</taxon>
        <taxon>Cyanobacteriota</taxon>
        <taxon>Cyanophyceae</taxon>
        <taxon>Gomontiellales</taxon>
        <taxon>Chamaesiphonaceae</taxon>
        <taxon>Chamaesiphon</taxon>
    </lineage>
</organism>
<keyword evidence="2" id="KW-0732">Signal</keyword>
<dbReference type="PATRIC" id="fig|1173020.3.peg.669"/>
<evidence type="ECO:0000313" key="4">
    <source>
        <dbReference type="Proteomes" id="UP000010366"/>
    </source>
</evidence>
<accession>K9UBQ0</accession>